<reference evidence="1 2" key="2">
    <citation type="submission" date="2019-09" db="EMBL/GenBank/DDBJ databases">
        <authorList>
            <person name="Jin C."/>
        </authorList>
    </citation>
    <scope>NUCLEOTIDE SEQUENCE [LARGE SCALE GENOMIC DNA]</scope>
    <source>
        <strain evidence="1 2">BN130099</strain>
    </source>
</reference>
<protein>
    <submittedName>
        <fullName evidence="1">Uncharacterized protein</fullName>
    </submittedName>
</protein>
<proteinExistence type="predicted"/>
<dbReference type="Proteomes" id="UP000325003">
    <property type="component" value="Unassembled WGS sequence"/>
</dbReference>
<comment type="caution">
    <text evidence="1">The sequence shown here is derived from an EMBL/GenBank/DDBJ whole genome shotgun (WGS) entry which is preliminary data.</text>
</comment>
<gene>
    <name evidence="1" type="ORF">F0U44_12040</name>
</gene>
<dbReference type="RefSeq" id="WP_149728510.1">
    <property type="nucleotide sequence ID" value="NZ_VUJV01000003.1"/>
</dbReference>
<accession>A0A5B1LEV1</accession>
<evidence type="ECO:0000313" key="2">
    <source>
        <dbReference type="Proteomes" id="UP000325003"/>
    </source>
</evidence>
<evidence type="ECO:0000313" key="1">
    <source>
        <dbReference type="EMBL" id="KAA1419175.1"/>
    </source>
</evidence>
<organism evidence="1 2">
    <name type="scientific">Nocardioides humilatus</name>
    <dbReference type="NCBI Taxonomy" id="2607660"/>
    <lineage>
        <taxon>Bacteria</taxon>
        <taxon>Bacillati</taxon>
        <taxon>Actinomycetota</taxon>
        <taxon>Actinomycetes</taxon>
        <taxon>Propionibacteriales</taxon>
        <taxon>Nocardioidaceae</taxon>
        <taxon>Nocardioides</taxon>
    </lineage>
</organism>
<keyword evidence="2" id="KW-1185">Reference proteome</keyword>
<dbReference type="AlphaFoldDB" id="A0A5B1LEV1"/>
<name>A0A5B1LEV1_9ACTN</name>
<dbReference type="EMBL" id="VUJV01000003">
    <property type="protein sequence ID" value="KAA1419175.1"/>
    <property type="molecule type" value="Genomic_DNA"/>
</dbReference>
<sequence length="352" mass="38953">MVLVDEAERRGDARGALELIDDLLCWPDGRVFWRPQRVLRLTQLAYMAPWLPRWATSRWLLEQACQELGPDRRRAYANAIEIAAEVRGGLSNVRCPEGEDPRIKLTDHDWVFRQCILYEFGGLASFLTRASADLLADADRIEEWVMAPMGGYRLVGRAPAITTWEDLASRRMIETPNIGSAALLVVGECAIGRLVPIEGGRMFETVPLEVSEDVAIAVSHSPDDWVQILRDARRRGVDVVNRGCEFGFLSDVPTLVSAMTFYESRDAFLADSNRKAVLAAADRAFVEDPLEDPDAVDLWACVASEVLRPTVFGLSAGLNADEVRVIARLGRTLAEPAAQFCRDLAAAAREAA</sequence>
<reference evidence="1 2" key="1">
    <citation type="submission" date="2019-09" db="EMBL/GenBank/DDBJ databases">
        <title>Nocardioides panacisoli sp. nov., isolated from the soil of a ginseng field.</title>
        <authorList>
            <person name="Cho C."/>
        </authorList>
    </citation>
    <scope>NUCLEOTIDE SEQUENCE [LARGE SCALE GENOMIC DNA]</scope>
    <source>
        <strain evidence="1 2">BN130099</strain>
    </source>
</reference>